<evidence type="ECO:0008006" key="5">
    <source>
        <dbReference type="Google" id="ProtNLM"/>
    </source>
</evidence>
<feature type="transmembrane region" description="Helical" evidence="1">
    <location>
        <begin position="104"/>
        <end position="125"/>
    </location>
</feature>
<keyword evidence="1" id="KW-0812">Transmembrane</keyword>
<name>A0A139AJZ5_GONPJ</name>
<evidence type="ECO:0000313" key="4">
    <source>
        <dbReference type="Proteomes" id="UP000070544"/>
    </source>
</evidence>
<reference evidence="3 4" key="1">
    <citation type="journal article" date="2015" name="Genome Biol. Evol.">
        <title>Phylogenomic analyses indicate that early fungi evolved digesting cell walls of algal ancestors of land plants.</title>
        <authorList>
            <person name="Chang Y."/>
            <person name="Wang S."/>
            <person name="Sekimoto S."/>
            <person name="Aerts A.L."/>
            <person name="Choi C."/>
            <person name="Clum A."/>
            <person name="LaButti K.M."/>
            <person name="Lindquist E.A."/>
            <person name="Yee Ngan C."/>
            <person name="Ohm R.A."/>
            <person name="Salamov A.A."/>
            <person name="Grigoriev I.V."/>
            <person name="Spatafora J.W."/>
            <person name="Berbee M.L."/>
        </authorList>
    </citation>
    <scope>NUCLEOTIDE SEQUENCE [LARGE SCALE GENOMIC DNA]</scope>
    <source>
        <strain evidence="3 4">JEL478</strain>
    </source>
</reference>
<feature type="transmembrane region" description="Helical" evidence="1">
    <location>
        <begin position="48"/>
        <end position="64"/>
    </location>
</feature>
<sequence>MARLGLMPTMAALILIFGVSPSAAQTSIANTLQGQISVFANNWGTETTGGFALVAGIIVNVFGYTHTCVGLFTTGLFWGAILTNAIAVPLTTETFAIGSLNRQASIFTLVVVFGLICGIALAMLWKFKNTGIGFLGSFAS</sequence>
<keyword evidence="1" id="KW-1133">Transmembrane helix</keyword>
<feature type="non-terminal residue" evidence="3">
    <location>
        <position position="140"/>
    </location>
</feature>
<keyword evidence="1" id="KW-0472">Membrane</keyword>
<evidence type="ECO:0000313" key="3">
    <source>
        <dbReference type="EMBL" id="KXS17106.1"/>
    </source>
</evidence>
<keyword evidence="2" id="KW-0732">Signal</keyword>
<organism evidence="3 4">
    <name type="scientific">Gonapodya prolifera (strain JEL478)</name>
    <name type="common">Monoblepharis prolifera</name>
    <dbReference type="NCBI Taxonomy" id="1344416"/>
    <lineage>
        <taxon>Eukaryota</taxon>
        <taxon>Fungi</taxon>
        <taxon>Fungi incertae sedis</taxon>
        <taxon>Chytridiomycota</taxon>
        <taxon>Chytridiomycota incertae sedis</taxon>
        <taxon>Monoblepharidomycetes</taxon>
        <taxon>Monoblepharidales</taxon>
        <taxon>Gonapodyaceae</taxon>
        <taxon>Gonapodya</taxon>
    </lineage>
</organism>
<feature type="chain" id="PRO_5007296268" description="DUF4203 domain-containing protein" evidence="2">
    <location>
        <begin position="25"/>
        <end position="140"/>
    </location>
</feature>
<proteinExistence type="predicted"/>
<evidence type="ECO:0000256" key="1">
    <source>
        <dbReference type="SAM" id="Phobius"/>
    </source>
</evidence>
<protein>
    <recommendedName>
        <fullName evidence="5">DUF4203 domain-containing protein</fullName>
    </recommendedName>
</protein>
<gene>
    <name evidence="3" type="ORF">M427DRAFT_144399</name>
</gene>
<dbReference type="EMBL" id="KQ965748">
    <property type="protein sequence ID" value="KXS17106.1"/>
    <property type="molecule type" value="Genomic_DNA"/>
</dbReference>
<dbReference type="AlphaFoldDB" id="A0A139AJZ5"/>
<accession>A0A139AJZ5</accession>
<feature type="signal peptide" evidence="2">
    <location>
        <begin position="1"/>
        <end position="24"/>
    </location>
</feature>
<evidence type="ECO:0000256" key="2">
    <source>
        <dbReference type="SAM" id="SignalP"/>
    </source>
</evidence>
<dbReference type="Proteomes" id="UP000070544">
    <property type="component" value="Unassembled WGS sequence"/>
</dbReference>
<keyword evidence="4" id="KW-1185">Reference proteome</keyword>
<feature type="transmembrane region" description="Helical" evidence="1">
    <location>
        <begin position="71"/>
        <end position="92"/>
    </location>
</feature>